<evidence type="ECO:0000313" key="2">
    <source>
        <dbReference type="Proteomes" id="UP001219518"/>
    </source>
</evidence>
<accession>A0AAE1HMT4</accession>
<sequence>MVKPKTTIQSRCKEYASKGMVLFGESQKYMRWDIPCVRTAREKYIPLVAEKRKEEVKDALQGKDIVVFSDEVEDKAGRCIYNILFQTLEPSTEQQLYLASSSLLDAANAANCCKAFLKTLDDYGKSIEEVQAFVADSARYMDKCFRTLQSLNEELLHIQCWPHKLHHCGQTWQFSLPDLNQAIMNTTKLFLHARKRKKQYLAFLSKKYPDQPKKWKHFPLPVITRWYSWKKSVDYIYEYFDDICEFVNEMYGDENVDSDSDYEGDDEDEVEHSTHQKRLSKGVKWYLNLSQTVREKIAVFSEFVSIEGKELQTMIQVLQRNKSATAHLVFDNLDNVERRLNVISTSSTRDVVIALQNLPTFSALTDDKKKSYVPVLIKATRACRQKM</sequence>
<dbReference type="Proteomes" id="UP001219518">
    <property type="component" value="Unassembled WGS sequence"/>
</dbReference>
<protein>
    <submittedName>
        <fullName evidence="1">Coiled-coil domain-containing protein 125</fullName>
    </submittedName>
</protein>
<keyword evidence="2" id="KW-1185">Reference proteome</keyword>
<organism evidence="1 2">
    <name type="scientific">Frankliniella fusca</name>
    <dbReference type="NCBI Taxonomy" id="407009"/>
    <lineage>
        <taxon>Eukaryota</taxon>
        <taxon>Metazoa</taxon>
        <taxon>Ecdysozoa</taxon>
        <taxon>Arthropoda</taxon>
        <taxon>Hexapoda</taxon>
        <taxon>Insecta</taxon>
        <taxon>Pterygota</taxon>
        <taxon>Neoptera</taxon>
        <taxon>Paraneoptera</taxon>
        <taxon>Thysanoptera</taxon>
        <taxon>Terebrantia</taxon>
        <taxon>Thripoidea</taxon>
        <taxon>Thripidae</taxon>
        <taxon>Frankliniella</taxon>
    </lineage>
</organism>
<evidence type="ECO:0000313" key="1">
    <source>
        <dbReference type="EMBL" id="KAK3924038.1"/>
    </source>
</evidence>
<dbReference type="InterPro" id="IPR012337">
    <property type="entry name" value="RNaseH-like_sf"/>
</dbReference>
<proteinExistence type="predicted"/>
<dbReference type="AlphaFoldDB" id="A0AAE1HMT4"/>
<comment type="caution">
    <text evidence="1">The sequence shown here is derived from an EMBL/GenBank/DDBJ whole genome shotgun (WGS) entry which is preliminary data.</text>
</comment>
<dbReference type="EMBL" id="JAHWGI010001161">
    <property type="protein sequence ID" value="KAK3924038.1"/>
    <property type="molecule type" value="Genomic_DNA"/>
</dbReference>
<gene>
    <name evidence="1" type="ORF">KUF71_002368</name>
</gene>
<dbReference type="SUPFAM" id="SSF53098">
    <property type="entry name" value="Ribonuclease H-like"/>
    <property type="match status" value="1"/>
</dbReference>
<name>A0AAE1HMT4_9NEOP</name>
<reference evidence="1" key="1">
    <citation type="submission" date="2021-07" db="EMBL/GenBank/DDBJ databases">
        <authorList>
            <person name="Catto M.A."/>
            <person name="Jacobson A."/>
            <person name="Kennedy G."/>
            <person name="Labadie P."/>
            <person name="Hunt B.G."/>
            <person name="Srinivasan R."/>
        </authorList>
    </citation>
    <scope>NUCLEOTIDE SEQUENCE</scope>
    <source>
        <strain evidence="1">PL_HMW_Pooled</strain>
        <tissue evidence="1">Head</tissue>
    </source>
</reference>
<reference evidence="1" key="2">
    <citation type="journal article" date="2023" name="BMC Genomics">
        <title>Pest status, molecular evolution, and epigenetic factors derived from the genome assembly of Frankliniella fusca, a thysanopteran phytovirus vector.</title>
        <authorList>
            <person name="Catto M.A."/>
            <person name="Labadie P.E."/>
            <person name="Jacobson A.L."/>
            <person name="Kennedy G.G."/>
            <person name="Srinivasan R."/>
            <person name="Hunt B.G."/>
        </authorList>
    </citation>
    <scope>NUCLEOTIDE SEQUENCE</scope>
    <source>
        <strain evidence="1">PL_HMW_Pooled</strain>
    </source>
</reference>